<dbReference type="STRING" id="1041930.Mtc_0053"/>
<dbReference type="GeneID" id="11970812"/>
<feature type="transmembrane region" description="Helical" evidence="5">
    <location>
        <begin position="192"/>
        <end position="215"/>
    </location>
</feature>
<organism evidence="7 8">
    <name type="scientific">Methanocella conradii (strain DSM 24694 / JCM 17849 / CGMCC 1.5162 / HZ254)</name>
    <dbReference type="NCBI Taxonomy" id="1041930"/>
    <lineage>
        <taxon>Archaea</taxon>
        <taxon>Methanobacteriati</taxon>
        <taxon>Methanobacteriota</taxon>
        <taxon>Stenosarchaea group</taxon>
        <taxon>Methanomicrobia</taxon>
        <taxon>Methanocellales</taxon>
        <taxon>Methanocellaceae</taxon>
        <taxon>Methanocella</taxon>
    </lineage>
</organism>
<dbReference type="KEGG" id="mez:Mtc_0053"/>
<dbReference type="RefSeq" id="WP_014404667.1">
    <property type="nucleotide sequence ID" value="NC_017034.1"/>
</dbReference>
<evidence type="ECO:0000259" key="6">
    <source>
        <dbReference type="Pfam" id="PF04893"/>
    </source>
</evidence>
<sequence>MNFVERITGMITKPDETTKDIAKEPRIEEGLMVVGVYMIFSILAAYFSFSRVRYTGSIQGIEASTLAMYMMLGGVIGAIITVLIGWPIITGVAHVLSMFFGADGKFYPNMLTLIGYTAIPLIIVTIISIALTLMMPVTVYDFSQGMQAAKATYGNPITILSTIVSLLGSIWTAYMMFYAVKNGEKLDAKGALIVVGLLFIANLLLTFGSVILALLM</sequence>
<evidence type="ECO:0000313" key="8">
    <source>
        <dbReference type="Proteomes" id="UP000005233"/>
    </source>
</evidence>
<protein>
    <submittedName>
        <fullName evidence="7">Yip1 domain-containing protein</fullName>
    </submittedName>
</protein>
<feature type="transmembrane region" description="Helical" evidence="5">
    <location>
        <begin position="69"/>
        <end position="101"/>
    </location>
</feature>
<dbReference type="Proteomes" id="UP000005233">
    <property type="component" value="Chromosome"/>
</dbReference>
<dbReference type="Pfam" id="PF04893">
    <property type="entry name" value="Yip1"/>
    <property type="match status" value="1"/>
</dbReference>
<keyword evidence="8" id="KW-1185">Reference proteome</keyword>
<gene>
    <name evidence="7" type="ordered locus">Mtc_0053</name>
</gene>
<evidence type="ECO:0000256" key="5">
    <source>
        <dbReference type="SAM" id="Phobius"/>
    </source>
</evidence>
<feature type="transmembrane region" description="Helical" evidence="5">
    <location>
        <begin position="31"/>
        <end position="49"/>
    </location>
</feature>
<evidence type="ECO:0000256" key="2">
    <source>
        <dbReference type="ARBA" id="ARBA00022692"/>
    </source>
</evidence>
<evidence type="ECO:0000313" key="7">
    <source>
        <dbReference type="EMBL" id="AFC98828.1"/>
    </source>
</evidence>
<dbReference type="EMBL" id="CP003243">
    <property type="protein sequence ID" value="AFC98828.1"/>
    <property type="molecule type" value="Genomic_DNA"/>
</dbReference>
<dbReference type="eggNOG" id="arCOG02054">
    <property type="taxonomic scope" value="Archaea"/>
</dbReference>
<keyword evidence="4 5" id="KW-0472">Membrane</keyword>
<dbReference type="GO" id="GO:0016020">
    <property type="term" value="C:membrane"/>
    <property type="evidence" value="ECO:0007669"/>
    <property type="project" value="UniProtKB-SubCell"/>
</dbReference>
<dbReference type="AlphaFoldDB" id="H8I5D4"/>
<evidence type="ECO:0000256" key="1">
    <source>
        <dbReference type="ARBA" id="ARBA00004141"/>
    </source>
</evidence>
<dbReference type="OrthoDB" id="147109at2157"/>
<keyword evidence="2 5" id="KW-0812">Transmembrane</keyword>
<dbReference type="HOGENOM" id="CLU_1275312_0_0_2"/>
<dbReference type="InterPro" id="IPR006977">
    <property type="entry name" value="Yip1_dom"/>
</dbReference>
<feature type="transmembrane region" description="Helical" evidence="5">
    <location>
        <begin position="157"/>
        <end position="180"/>
    </location>
</feature>
<keyword evidence="3 5" id="KW-1133">Transmembrane helix</keyword>
<evidence type="ECO:0000256" key="3">
    <source>
        <dbReference type="ARBA" id="ARBA00022989"/>
    </source>
</evidence>
<feature type="transmembrane region" description="Helical" evidence="5">
    <location>
        <begin position="113"/>
        <end position="137"/>
    </location>
</feature>
<proteinExistence type="predicted"/>
<evidence type="ECO:0000256" key="4">
    <source>
        <dbReference type="ARBA" id="ARBA00023136"/>
    </source>
</evidence>
<comment type="subcellular location">
    <subcellularLocation>
        <location evidence="1">Membrane</location>
        <topology evidence="1">Multi-pass membrane protein</topology>
    </subcellularLocation>
</comment>
<name>H8I5D4_METCZ</name>
<reference evidence="7 8" key="1">
    <citation type="journal article" date="2012" name="J. Bacteriol.">
        <title>Complete genome sequence of a thermophilic methanogen, Methanocella conradii HZ254, isolated from Chinese rice field soil.</title>
        <authorList>
            <person name="Lu Z."/>
            <person name="Lu Y."/>
        </authorList>
    </citation>
    <scope>NUCLEOTIDE SEQUENCE [LARGE SCALE GENOMIC DNA]</scope>
    <source>
        <strain evidence="8">DSM 24694 / JCM 17849 / CGMCC 1.5162 / HZ254</strain>
    </source>
</reference>
<accession>H8I5D4</accession>
<feature type="domain" description="Yip1" evidence="6">
    <location>
        <begin position="9"/>
        <end position="207"/>
    </location>
</feature>